<dbReference type="STRING" id="870435.A0A0C3PGG6"/>
<dbReference type="Pfam" id="PF21948">
    <property type="entry name" value="LplA-B_cat"/>
    <property type="match status" value="1"/>
</dbReference>
<dbReference type="GO" id="GO:0033819">
    <property type="term" value="F:lipoyl(octanoyl) transferase activity"/>
    <property type="evidence" value="ECO:0007669"/>
    <property type="project" value="UniProtKB-EC"/>
</dbReference>
<dbReference type="PANTHER" id="PTHR10993:SF7">
    <property type="entry name" value="LIPOYLTRANSFERASE 2, MITOCHONDRIAL-RELATED"/>
    <property type="match status" value="1"/>
</dbReference>
<keyword evidence="11" id="KW-1185">Reference proteome</keyword>
<evidence type="ECO:0000256" key="8">
    <source>
        <dbReference type="PIRSR" id="PIRSR016262-3"/>
    </source>
</evidence>
<dbReference type="HOGENOM" id="CLU_035168_1_2_1"/>
<reference evidence="11" key="2">
    <citation type="submission" date="2015-01" db="EMBL/GenBank/DDBJ databases">
        <title>Evolutionary Origins and Diversification of the Mycorrhizal Mutualists.</title>
        <authorList>
            <consortium name="DOE Joint Genome Institute"/>
            <consortium name="Mycorrhizal Genomics Consortium"/>
            <person name="Kohler A."/>
            <person name="Kuo A."/>
            <person name="Nagy L.G."/>
            <person name="Floudas D."/>
            <person name="Copeland A."/>
            <person name="Barry K.W."/>
            <person name="Cichocki N."/>
            <person name="Veneault-Fourrey C."/>
            <person name="LaButti K."/>
            <person name="Lindquist E.A."/>
            <person name="Lipzen A."/>
            <person name="Lundell T."/>
            <person name="Morin E."/>
            <person name="Murat C."/>
            <person name="Riley R."/>
            <person name="Ohm R."/>
            <person name="Sun H."/>
            <person name="Tunlid A."/>
            <person name="Henrissat B."/>
            <person name="Grigoriev I.V."/>
            <person name="Hibbett D.S."/>
            <person name="Martin F."/>
        </authorList>
    </citation>
    <scope>NUCLEOTIDE SEQUENCE [LARGE SCALE GENOMIC DNA]</scope>
    <source>
        <strain evidence="11">Marx 270</strain>
    </source>
</reference>
<evidence type="ECO:0000259" key="9">
    <source>
        <dbReference type="PROSITE" id="PS51733"/>
    </source>
</evidence>
<feature type="site" description="Lowers pKa of active site Cys" evidence="8">
    <location>
        <position position="150"/>
    </location>
</feature>
<evidence type="ECO:0000256" key="6">
    <source>
        <dbReference type="PIRSR" id="PIRSR016262-1"/>
    </source>
</evidence>
<feature type="binding site" evidence="7">
    <location>
        <begin position="166"/>
        <end position="168"/>
    </location>
    <ligand>
        <name>substrate</name>
    </ligand>
</feature>
<evidence type="ECO:0000313" key="11">
    <source>
        <dbReference type="Proteomes" id="UP000054217"/>
    </source>
</evidence>
<dbReference type="InterPro" id="IPR004143">
    <property type="entry name" value="BPL_LPL_catalytic"/>
</dbReference>
<keyword evidence="3 5" id="KW-0808">Transferase</keyword>
<dbReference type="SUPFAM" id="SSF55681">
    <property type="entry name" value="Class II aaRS and biotin synthetases"/>
    <property type="match status" value="1"/>
</dbReference>
<comment type="catalytic activity">
    <reaction evidence="5">
        <text>octanoyl-[ACP] + L-lysyl-[protein] = N(6)-octanoyl-L-lysyl-[protein] + holo-[ACP] + H(+)</text>
        <dbReference type="Rhea" id="RHEA:17665"/>
        <dbReference type="Rhea" id="RHEA-COMP:9636"/>
        <dbReference type="Rhea" id="RHEA-COMP:9685"/>
        <dbReference type="Rhea" id="RHEA-COMP:9752"/>
        <dbReference type="Rhea" id="RHEA-COMP:9928"/>
        <dbReference type="ChEBI" id="CHEBI:15378"/>
        <dbReference type="ChEBI" id="CHEBI:29969"/>
        <dbReference type="ChEBI" id="CHEBI:64479"/>
        <dbReference type="ChEBI" id="CHEBI:78463"/>
        <dbReference type="ChEBI" id="CHEBI:78809"/>
        <dbReference type="EC" id="2.3.1.181"/>
    </reaction>
</comment>
<gene>
    <name evidence="10" type="ORF">M404DRAFT_136730</name>
</gene>
<dbReference type="PROSITE" id="PS51733">
    <property type="entry name" value="BPL_LPL_CATALYTIC"/>
    <property type="match status" value="1"/>
</dbReference>
<dbReference type="EC" id="2.3.1.181" evidence="5"/>
<comment type="similarity">
    <text evidence="2 5">Belongs to the LipB family.</text>
</comment>
<name>A0A0C3PGG6_PISTI</name>
<evidence type="ECO:0000256" key="2">
    <source>
        <dbReference type="ARBA" id="ARBA00007907"/>
    </source>
</evidence>
<dbReference type="PANTHER" id="PTHR10993">
    <property type="entry name" value="OCTANOYLTRANSFERASE"/>
    <property type="match status" value="1"/>
</dbReference>
<dbReference type="InterPro" id="IPR045864">
    <property type="entry name" value="aa-tRNA-synth_II/BPL/LPL"/>
</dbReference>
<dbReference type="Gene3D" id="3.30.930.10">
    <property type="entry name" value="Bira Bifunctional Protein, Domain 2"/>
    <property type="match status" value="1"/>
</dbReference>
<evidence type="ECO:0000256" key="7">
    <source>
        <dbReference type="PIRSR" id="PIRSR016262-2"/>
    </source>
</evidence>
<feature type="binding site" evidence="7">
    <location>
        <begin position="83"/>
        <end position="90"/>
    </location>
    <ligand>
        <name>substrate</name>
    </ligand>
</feature>
<feature type="active site" description="Acyl-thioester intermediate" evidence="6">
    <location>
        <position position="185"/>
    </location>
</feature>
<protein>
    <recommendedName>
        <fullName evidence="5">Octanoyltransferase</fullName>
        <ecNumber evidence="5">2.3.1.181</ecNumber>
    </recommendedName>
</protein>
<dbReference type="EMBL" id="KN831960">
    <property type="protein sequence ID" value="KIO07466.1"/>
    <property type="molecule type" value="Genomic_DNA"/>
</dbReference>
<comment type="pathway">
    <text evidence="1 5">Protein modification; protein lipoylation via endogenous pathway; protein N(6)-(lipoyl)lysine from octanoyl-[acyl-carrier-protein]: step 1/2.</text>
</comment>
<evidence type="ECO:0000256" key="4">
    <source>
        <dbReference type="ARBA" id="ARBA00023315"/>
    </source>
</evidence>
<dbReference type="OrthoDB" id="19908at2759"/>
<feature type="domain" description="BPL/LPL catalytic" evidence="9">
    <location>
        <begin position="38"/>
        <end position="224"/>
    </location>
</feature>
<comment type="function">
    <text evidence="5">Catalyzes the transfer of endogenously produced octanoic acid from octanoyl-acyl-carrier-protein onto the lipoyl domains of lipoate-dependent enzymes. Lipoyl-ACP can also act as a substrate although octanoyl-ACP is likely to be the physiological substrate.</text>
</comment>
<dbReference type="PROSITE" id="PS01313">
    <property type="entry name" value="LIPB"/>
    <property type="match status" value="1"/>
</dbReference>
<dbReference type="InterPro" id="IPR020605">
    <property type="entry name" value="Octanoyltransferase_CS"/>
</dbReference>
<keyword evidence="4 5" id="KW-0012">Acyltransferase</keyword>
<dbReference type="Proteomes" id="UP000054217">
    <property type="component" value="Unassembled WGS sequence"/>
</dbReference>
<reference evidence="10 11" key="1">
    <citation type="submission" date="2014-04" db="EMBL/GenBank/DDBJ databases">
        <authorList>
            <consortium name="DOE Joint Genome Institute"/>
            <person name="Kuo A."/>
            <person name="Kohler A."/>
            <person name="Costa M.D."/>
            <person name="Nagy L.G."/>
            <person name="Floudas D."/>
            <person name="Copeland A."/>
            <person name="Barry K.W."/>
            <person name="Cichocki N."/>
            <person name="Veneault-Fourrey C."/>
            <person name="LaButti K."/>
            <person name="Lindquist E.A."/>
            <person name="Lipzen A."/>
            <person name="Lundell T."/>
            <person name="Morin E."/>
            <person name="Murat C."/>
            <person name="Sun H."/>
            <person name="Tunlid A."/>
            <person name="Henrissat B."/>
            <person name="Grigoriev I.V."/>
            <person name="Hibbett D.S."/>
            <person name="Martin F."/>
            <person name="Nordberg H.P."/>
            <person name="Cantor M.N."/>
            <person name="Hua S.X."/>
        </authorList>
    </citation>
    <scope>NUCLEOTIDE SEQUENCE [LARGE SCALE GENOMIC DNA]</scope>
    <source>
        <strain evidence="10 11">Marx 270</strain>
    </source>
</reference>
<dbReference type="NCBIfam" id="TIGR00214">
    <property type="entry name" value="lipB"/>
    <property type="match status" value="1"/>
</dbReference>
<organism evidence="10 11">
    <name type="scientific">Pisolithus tinctorius Marx 270</name>
    <dbReference type="NCBI Taxonomy" id="870435"/>
    <lineage>
        <taxon>Eukaryota</taxon>
        <taxon>Fungi</taxon>
        <taxon>Dikarya</taxon>
        <taxon>Basidiomycota</taxon>
        <taxon>Agaricomycotina</taxon>
        <taxon>Agaricomycetes</taxon>
        <taxon>Agaricomycetidae</taxon>
        <taxon>Boletales</taxon>
        <taxon>Sclerodermatineae</taxon>
        <taxon>Pisolithaceae</taxon>
        <taxon>Pisolithus</taxon>
    </lineage>
</organism>
<dbReference type="GO" id="GO:0009249">
    <property type="term" value="P:protein lipoylation"/>
    <property type="evidence" value="ECO:0007669"/>
    <property type="project" value="InterPro"/>
</dbReference>
<dbReference type="UniPathway" id="UPA00538">
    <property type="reaction ID" value="UER00592"/>
</dbReference>
<evidence type="ECO:0000256" key="3">
    <source>
        <dbReference type="ARBA" id="ARBA00022679"/>
    </source>
</evidence>
<proteinExistence type="inferred from homology"/>
<evidence type="ECO:0000256" key="1">
    <source>
        <dbReference type="ARBA" id="ARBA00004821"/>
    </source>
</evidence>
<evidence type="ECO:0000256" key="5">
    <source>
        <dbReference type="PIRNR" id="PIRNR016262"/>
    </source>
</evidence>
<evidence type="ECO:0000313" key="10">
    <source>
        <dbReference type="EMBL" id="KIO07466.1"/>
    </source>
</evidence>
<sequence>MSLPPVFYHYFQTPLPYTRTLALQERLHQIQLSARRTSSHHDILLLLQHRPVYTAGRRQNAEELAAERTRLTQMGADFATTSRGGQLTYHGPGQLVGYPLLDLGRTLPAMGTRDYVCRMQRAIQACLAGEHGLRNVPSEHTGVFLDATTKVASIGVQVRHRLTMHGFAVNVTKEPLAWFDRVVACGLGEVKAGCIELATGKAVRVDDVVEGIIAAFGTMYGRNMERLRVESAGEIGEAIVALEEEALAAGDWPKSPATLPH</sequence>
<feature type="binding site" evidence="7">
    <location>
        <begin position="153"/>
        <end position="155"/>
    </location>
    <ligand>
        <name>substrate</name>
    </ligand>
</feature>
<dbReference type="PIRSF" id="PIRSF016262">
    <property type="entry name" value="LPLase"/>
    <property type="match status" value="1"/>
</dbReference>
<dbReference type="FunCoup" id="A0A0C3PGG6">
    <property type="interactions" value="560"/>
</dbReference>
<accession>A0A0C3PGG6</accession>
<dbReference type="AlphaFoldDB" id="A0A0C3PGG6"/>
<dbReference type="InterPro" id="IPR000544">
    <property type="entry name" value="Octanoyltransferase"/>
</dbReference>
<dbReference type="InParanoid" id="A0A0C3PGG6"/>